<evidence type="ECO:0000256" key="6">
    <source>
        <dbReference type="SAM" id="Phobius"/>
    </source>
</evidence>
<dbReference type="CDD" id="cd14014">
    <property type="entry name" value="STKc_PknB_like"/>
    <property type="match status" value="1"/>
</dbReference>
<keyword evidence="4 5" id="KW-0067">ATP-binding</keyword>
<evidence type="ECO:0000259" key="7">
    <source>
        <dbReference type="PROSITE" id="PS50011"/>
    </source>
</evidence>
<keyword evidence="2 5" id="KW-0547">Nucleotide-binding</keyword>
<evidence type="ECO:0000256" key="3">
    <source>
        <dbReference type="ARBA" id="ARBA00022777"/>
    </source>
</evidence>
<dbReference type="InterPro" id="IPR017441">
    <property type="entry name" value="Protein_kinase_ATP_BS"/>
</dbReference>
<evidence type="ECO:0000313" key="8">
    <source>
        <dbReference type="EMBL" id="RUO57182.1"/>
    </source>
</evidence>
<dbReference type="PANTHER" id="PTHR43289:SF6">
    <property type="entry name" value="SERINE_THREONINE-PROTEIN KINASE NEKL-3"/>
    <property type="match status" value="1"/>
</dbReference>
<dbReference type="AlphaFoldDB" id="A0A432Y8C2"/>
<name>A0A432Y8C2_9GAMM</name>
<dbReference type="PROSITE" id="PS00107">
    <property type="entry name" value="PROTEIN_KINASE_ATP"/>
    <property type="match status" value="1"/>
</dbReference>
<evidence type="ECO:0000256" key="4">
    <source>
        <dbReference type="ARBA" id="ARBA00022840"/>
    </source>
</evidence>
<dbReference type="InterPro" id="IPR011009">
    <property type="entry name" value="Kinase-like_dom_sf"/>
</dbReference>
<dbReference type="OrthoDB" id="9801841at2"/>
<sequence length="474" mass="53172">MFDLDEASTNNKNGLQFPYPISERFRCRDFLGSGGSGVVFKAWDELLQRMVAIKFIKNPTFISRQRLVAEARALAKLNHPSLCGVYDVGEPSEDHSSLYMVMELIEGPRVTELAGQLSISDAVKLVLQLAEGVSHMHNEGLIHNDINPTNVIVKYNSSDESIPTLIDLSIAGRASSNRHKGFGVSPLFSAPEQRGNEIEQGRSKAVDIYGLGALLFFLVTGQAPSDEPKRQLKQYVDRCPRRLRRIILNCLHRDPNDRTSSAQLLVQQLTDYRFRRFPWLLPAAITLLISALVTTIAIGIIHYHFADNASSQAEVEIEVVSKIEEALAHSHFARELIKNNQLERAKQQAITAINYFKSSFQEQQHSTSIAAEMTELLVAIKPLLSRTEMMGLLLETTTYLESEAPEERTAKYHLALAKLYHQLTLLHQEKSAQTELWEKEALRAATNALAMRPDSSEVRAFVNQLYDQSNSGTD</sequence>
<evidence type="ECO:0000256" key="5">
    <source>
        <dbReference type="PROSITE-ProRule" id="PRU10141"/>
    </source>
</evidence>
<feature type="transmembrane region" description="Helical" evidence="6">
    <location>
        <begin position="279"/>
        <end position="305"/>
    </location>
</feature>
<keyword evidence="3" id="KW-0418">Kinase</keyword>
<accession>A0A432Y8C2</accession>
<evidence type="ECO:0000313" key="9">
    <source>
        <dbReference type="Proteomes" id="UP000287330"/>
    </source>
</evidence>
<evidence type="ECO:0000256" key="2">
    <source>
        <dbReference type="ARBA" id="ARBA00022741"/>
    </source>
</evidence>
<dbReference type="PROSITE" id="PS50011">
    <property type="entry name" value="PROTEIN_KINASE_DOM"/>
    <property type="match status" value="1"/>
</dbReference>
<dbReference type="GO" id="GO:0005524">
    <property type="term" value="F:ATP binding"/>
    <property type="evidence" value="ECO:0007669"/>
    <property type="project" value="UniProtKB-UniRule"/>
</dbReference>
<dbReference type="SUPFAM" id="SSF56112">
    <property type="entry name" value="Protein kinase-like (PK-like)"/>
    <property type="match status" value="1"/>
</dbReference>
<evidence type="ECO:0000256" key="1">
    <source>
        <dbReference type="ARBA" id="ARBA00022679"/>
    </source>
</evidence>
<dbReference type="Proteomes" id="UP000287330">
    <property type="component" value="Unassembled WGS sequence"/>
</dbReference>
<feature type="binding site" evidence="5">
    <location>
        <position position="54"/>
    </location>
    <ligand>
        <name>ATP</name>
        <dbReference type="ChEBI" id="CHEBI:30616"/>
    </ligand>
</feature>
<keyword evidence="1" id="KW-0808">Transferase</keyword>
<protein>
    <recommendedName>
        <fullName evidence="7">Protein kinase domain-containing protein</fullName>
    </recommendedName>
</protein>
<reference evidence="9" key="1">
    <citation type="journal article" date="2018" name="Front. Microbiol.">
        <title>Genome-Based Analysis Reveals the Taxonomy and Diversity of the Family Idiomarinaceae.</title>
        <authorList>
            <person name="Liu Y."/>
            <person name="Lai Q."/>
            <person name="Shao Z."/>
        </authorList>
    </citation>
    <scope>NUCLEOTIDE SEQUENCE [LARGE SCALE GENOMIC DNA]</scope>
    <source>
        <strain evidence="9">F23</strain>
    </source>
</reference>
<dbReference type="Gene3D" id="3.30.200.20">
    <property type="entry name" value="Phosphorylase Kinase, domain 1"/>
    <property type="match status" value="1"/>
</dbReference>
<dbReference type="GO" id="GO:0004674">
    <property type="term" value="F:protein serine/threonine kinase activity"/>
    <property type="evidence" value="ECO:0007669"/>
    <property type="project" value="TreeGrafter"/>
</dbReference>
<feature type="domain" description="Protein kinase" evidence="7">
    <location>
        <begin position="25"/>
        <end position="280"/>
    </location>
</feature>
<proteinExistence type="predicted"/>
<keyword evidence="9" id="KW-1185">Reference proteome</keyword>
<dbReference type="Pfam" id="PF00069">
    <property type="entry name" value="Pkinase"/>
    <property type="match status" value="1"/>
</dbReference>
<keyword evidence="6" id="KW-0812">Transmembrane</keyword>
<organism evidence="8 9">
    <name type="scientific">Idiomarina fontislapidosi</name>
    <dbReference type="NCBI Taxonomy" id="263723"/>
    <lineage>
        <taxon>Bacteria</taxon>
        <taxon>Pseudomonadati</taxon>
        <taxon>Pseudomonadota</taxon>
        <taxon>Gammaproteobacteria</taxon>
        <taxon>Alteromonadales</taxon>
        <taxon>Idiomarinaceae</taxon>
        <taxon>Idiomarina</taxon>
    </lineage>
</organism>
<dbReference type="PANTHER" id="PTHR43289">
    <property type="entry name" value="MITOGEN-ACTIVATED PROTEIN KINASE KINASE KINASE 20-RELATED"/>
    <property type="match status" value="1"/>
</dbReference>
<keyword evidence="6" id="KW-0472">Membrane</keyword>
<dbReference type="Gene3D" id="1.10.510.10">
    <property type="entry name" value="Transferase(Phosphotransferase) domain 1"/>
    <property type="match status" value="1"/>
</dbReference>
<comment type="caution">
    <text evidence="8">The sequence shown here is derived from an EMBL/GenBank/DDBJ whole genome shotgun (WGS) entry which is preliminary data.</text>
</comment>
<gene>
    <name evidence="8" type="ORF">CWE25_05795</name>
</gene>
<dbReference type="EMBL" id="PIPV01000003">
    <property type="protein sequence ID" value="RUO57182.1"/>
    <property type="molecule type" value="Genomic_DNA"/>
</dbReference>
<keyword evidence="6" id="KW-1133">Transmembrane helix</keyword>
<dbReference type="InterPro" id="IPR000719">
    <property type="entry name" value="Prot_kinase_dom"/>
</dbReference>